<keyword evidence="1" id="KW-0238">DNA-binding</keyword>
<dbReference type="AlphaFoldDB" id="A0A545T4N6"/>
<evidence type="ECO:0000259" key="2">
    <source>
        <dbReference type="PROSITE" id="PS50937"/>
    </source>
</evidence>
<protein>
    <submittedName>
        <fullName evidence="3">MerR family transcriptional regulator</fullName>
    </submittedName>
</protein>
<evidence type="ECO:0000256" key="1">
    <source>
        <dbReference type="ARBA" id="ARBA00023125"/>
    </source>
</evidence>
<dbReference type="EMBL" id="VIKR01000005">
    <property type="protein sequence ID" value="TQV72191.1"/>
    <property type="molecule type" value="Genomic_DNA"/>
</dbReference>
<dbReference type="SMART" id="SM00422">
    <property type="entry name" value="HTH_MERR"/>
    <property type="match status" value="1"/>
</dbReference>
<reference evidence="3 4" key="1">
    <citation type="submission" date="2019-06" db="EMBL/GenBank/DDBJ databases">
        <title>Draft genome of Aliikangiella marina GYP-15.</title>
        <authorList>
            <person name="Wang G."/>
        </authorList>
    </citation>
    <scope>NUCLEOTIDE SEQUENCE [LARGE SCALE GENOMIC DNA]</scope>
    <source>
        <strain evidence="3 4">GYP-15</strain>
    </source>
</reference>
<evidence type="ECO:0000313" key="4">
    <source>
        <dbReference type="Proteomes" id="UP000317839"/>
    </source>
</evidence>
<accession>A0A545T4N6</accession>
<dbReference type="InterPro" id="IPR009061">
    <property type="entry name" value="DNA-bd_dom_put_sf"/>
</dbReference>
<organism evidence="3 4">
    <name type="scientific">Aliikangiella marina</name>
    <dbReference type="NCBI Taxonomy" id="1712262"/>
    <lineage>
        <taxon>Bacteria</taxon>
        <taxon>Pseudomonadati</taxon>
        <taxon>Pseudomonadota</taxon>
        <taxon>Gammaproteobacteria</taxon>
        <taxon>Oceanospirillales</taxon>
        <taxon>Pleioneaceae</taxon>
        <taxon>Aliikangiella</taxon>
    </lineage>
</organism>
<sequence>MLTVSKLAKRFNISRTTLLYYEQAELLFPATRSDNGYRWYGEQEIERLKRIVNYRSFGISITQIKHLLDKTEDNDQEKILRKQFDHLEQEIRSLRKQQKAIVTFMDSPEFANSQSMTKEKWTAILRASGMNDDDMMKWHRQFEKMEPQAHQAFLESLNIPKTEIRQIRKMSR</sequence>
<dbReference type="RefSeq" id="WP_142943521.1">
    <property type="nucleotide sequence ID" value="NZ_VIKR01000005.1"/>
</dbReference>
<comment type="caution">
    <text evidence="3">The sequence shown here is derived from an EMBL/GenBank/DDBJ whole genome shotgun (WGS) entry which is preliminary data.</text>
</comment>
<dbReference type="PANTHER" id="PTHR30204">
    <property type="entry name" value="REDOX-CYCLING DRUG-SENSING TRANSCRIPTIONAL ACTIVATOR SOXR"/>
    <property type="match status" value="1"/>
</dbReference>
<keyword evidence="4" id="KW-1185">Reference proteome</keyword>
<name>A0A545T4N6_9GAMM</name>
<dbReference type="PROSITE" id="PS50937">
    <property type="entry name" value="HTH_MERR_2"/>
    <property type="match status" value="1"/>
</dbReference>
<feature type="domain" description="HTH merR-type" evidence="2">
    <location>
        <begin position="1"/>
        <end position="70"/>
    </location>
</feature>
<dbReference type="GO" id="GO:0003700">
    <property type="term" value="F:DNA-binding transcription factor activity"/>
    <property type="evidence" value="ECO:0007669"/>
    <property type="project" value="InterPro"/>
</dbReference>
<evidence type="ECO:0000313" key="3">
    <source>
        <dbReference type="EMBL" id="TQV72191.1"/>
    </source>
</evidence>
<dbReference type="Gene3D" id="1.10.1660.10">
    <property type="match status" value="1"/>
</dbReference>
<proteinExistence type="predicted"/>
<dbReference type="Pfam" id="PF13411">
    <property type="entry name" value="MerR_1"/>
    <property type="match status" value="1"/>
</dbReference>
<gene>
    <name evidence="3" type="ORF">FLL45_18400</name>
</gene>
<dbReference type="InterPro" id="IPR047057">
    <property type="entry name" value="MerR_fam"/>
</dbReference>
<dbReference type="PANTHER" id="PTHR30204:SF90">
    <property type="entry name" value="HTH-TYPE TRANSCRIPTIONAL ACTIVATOR MTA"/>
    <property type="match status" value="1"/>
</dbReference>
<dbReference type="GO" id="GO:0003677">
    <property type="term" value="F:DNA binding"/>
    <property type="evidence" value="ECO:0007669"/>
    <property type="project" value="UniProtKB-KW"/>
</dbReference>
<dbReference type="SUPFAM" id="SSF46955">
    <property type="entry name" value="Putative DNA-binding domain"/>
    <property type="match status" value="1"/>
</dbReference>
<dbReference type="Proteomes" id="UP000317839">
    <property type="component" value="Unassembled WGS sequence"/>
</dbReference>
<dbReference type="InterPro" id="IPR000551">
    <property type="entry name" value="MerR-type_HTH_dom"/>
</dbReference>
<dbReference type="OrthoDB" id="9808480at2"/>